<gene>
    <name evidence="1" type="ORF">LQ327_20910</name>
</gene>
<keyword evidence="2" id="KW-1185">Reference proteome</keyword>
<dbReference type="Proteomes" id="UP001199469">
    <property type="component" value="Unassembled WGS sequence"/>
</dbReference>
<dbReference type="RefSeq" id="WP_230737368.1">
    <property type="nucleotide sequence ID" value="NZ_JAJNDB010000004.1"/>
</dbReference>
<reference evidence="1 2" key="1">
    <citation type="submission" date="2021-11" db="EMBL/GenBank/DDBJ databases">
        <title>Draft genome sequence of Actinomycetospora sp. SF1 isolated from the rhizosphere soil.</title>
        <authorList>
            <person name="Duangmal K."/>
            <person name="Chantavorakit T."/>
        </authorList>
    </citation>
    <scope>NUCLEOTIDE SEQUENCE [LARGE SCALE GENOMIC DNA]</scope>
    <source>
        <strain evidence="1 2">TBRC 5722</strain>
    </source>
</reference>
<organism evidence="1 2">
    <name type="scientific">Actinomycetospora endophytica</name>
    <dbReference type="NCBI Taxonomy" id="2291215"/>
    <lineage>
        <taxon>Bacteria</taxon>
        <taxon>Bacillati</taxon>
        <taxon>Actinomycetota</taxon>
        <taxon>Actinomycetes</taxon>
        <taxon>Pseudonocardiales</taxon>
        <taxon>Pseudonocardiaceae</taxon>
        <taxon>Actinomycetospora</taxon>
    </lineage>
</organism>
<proteinExistence type="predicted"/>
<name>A0ABS8PC59_9PSEU</name>
<sequence>MIGRVVAAVAIFALAMLLVTGVEMLLGHPVSGGAAAHLTVVDLFSSHS</sequence>
<comment type="caution">
    <text evidence="1">The sequence shown here is derived from an EMBL/GenBank/DDBJ whole genome shotgun (WGS) entry which is preliminary data.</text>
</comment>
<evidence type="ECO:0000313" key="1">
    <source>
        <dbReference type="EMBL" id="MCD2195837.1"/>
    </source>
</evidence>
<dbReference type="EMBL" id="JAJNDB010000004">
    <property type="protein sequence ID" value="MCD2195837.1"/>
    <property type="molecule type" value="Genomic_DNA"/>
</dbReference>
<protein>
    <submittedName>
        <fullName evidence="1">Uncharacterized protein</fullName>
    </submittedName>
</protein>
<evidence type="ECO:0000313" key="2">
    <source>
        <dbReference type="Proteomes" id="UP001199469"/>
    </source>
</evidence>
<accession>A0ABS8PC59</accession>